<accession>A0A0M4R4P9</accession>
<reference evidence="2 3" key="1">
    <citation type="submission" date="2015-08" db="EMBL/GenBank/DDBJ databases">
        <title>Complete genome sequence analysis of novel bacteriophage IME-EFm5.</title>
        <authorList>
            <person name="Gong P."/>
            <person name="Han W."/>
            <person name="Gu J."/>
        </authorList>
    </citation>
    <scope>NUCLEOTIDE SEQUENCE [LARGE SCALE GENOMIC DNA]</scope>
</reference>
<keyword evidence="1" id="KW-1133">Transmembrane helix</keyword>
<evidence type="ECO:0000256" key="1">
    <source>
        <dbReference type="SAM" id="Phobius"/>
    </source>
</evidence>
<keyword evidence="1" id="KW-0812">Transmembrane</keyword>
<proteinExistence type="predicted"/>
<name>A0A0M4R4P9_9CAUD</name>
<dbReference type="EMBL" id="KT588072">
    <property type="protein sequence ID" value="ALF02027.1"/>
    <property type="molecule type" value="Genomic_DNA"/>
</dbReference>
<dbReference type="Proteomes" id="UP000203130">
    <property type="component" value="Segment"/>
</dbReference>
<keyword evidence="3" id="KW-1185">Reference proteome</keyword>
<evidence type="ECO:0000313" key="3">
    <source>
        <dbReference type="Proteomes" id="UP000203130"/>
    </source>
</evidence>
<evidence type="ECO:0000313" key="2">
    <source>
        <dbReference type="EMBL" id="ALF02027.1"/>
    </source>
</evidence>
<dbReference type="OrthoDB" id="37600at10239"/>
<sequence length="67" mass="7601">MKDNIIDLLTLALSILLLVIITIGYGYIAVYLGMKLPYQLFQQGEWGFAIAQMVIVWSWLLLGGNRK</sequence>
<dbReference type="RefSeq" id="YP_009200928.1">
    <property type="nucleotide sequence ID" value="NC_028826.1"/>
</dbReference>
<dbReference type="KEGG" id="vg:26628097"/>
<protein>
    <submittedName>
        <fullName evidence="2">Uncharacterized protein</fullName>
    </submittedName>
</protein>
<dbReference type="GeneID" id="26628097"/>
<keyword evidence="1" id="KW-0472">Membrane</keyword>
<gene>
    <name evidence="2" type="ORF">EFm5_58</name>
</gene>
<organism evidence="2 3">
    <name type="scientific">Enterococcus phage IME-EFm5</name>
    <dbReference type="NCBI Taxonomy" id="1718158"/>
    <lineage>
        <taxon>Viruses</taxon>
        <taxon>Duplodnaviria</taxon>
        <taxon>Heunggongvirae</taxon>
        <taxon>Uroviricota</taxon>
        <taxon>Caudoviricetes</taxon>
        <taxon>Efemquintavirus</taxon>
        <taxon>Efemquintavirus Efm5</taxon>
    </lineage>
</organism>
<feature type="transmembrane region" description="Helical" evidence="1">
    <location>
        <begin position="12"/>
        <end position="34"/>
    </location>
</feature>
<feature type="transmembrane region" description="Helical" evidence="1">
    <location>
        <begin position="46"/>
        <end position="64"/>
    </location>
</feature>